<keyword evidence="8" id="KW-1185">Reference proteome</keyword>
<dbReference type="PANTHER" id="PTHR11730:SF60">
    <property type="entry name" value="RH50, ISOFORM D"/>
    <property type="match status" value="1"/>
</dbReference>
<evidence type="ECO:0000256" key="1">
    <source>
        <dbReference type="ARBA" id="ARBA00004141"/>
    </source>
</evidence>
<feature type="transmembrane region" description="Helical" evidence="5">
    <location>
        <begin position="311"/>
        <end position="329"/>
    </location>
</feature>
<feature type="transmembrane region" description="Helical" evidence="5">
    <location>
        <begin position="285"/>
        <end position="304"/>
    </location>
</feature>
<comment type="caution">
    <text evidence="7">The sequence shown here is derived from an EMBL/GenBank/DDBJ whole genome shotgun (WGS) entry which is preliminary data.</text>
</comment>
<accession>A0A317CF83</accession>
<dbReference type="Gene3D" id="1.10.3430.10">
    <property type="entry name" value="Ammonium transporter AmtB like domains"/>
    <property type="match status" value="1"/>
</dbReference>
<evidence type="ECO:0000256" key="5">
    <source>
        <dbReference type="SAM" id="Phobius"/>
    </source>
</evidence>
<comment type="subcellular location">
    <subcellularLocation>
        <location evidence="1">Membrane</location>
        <topology evidence="1">Multi-pass membrane protein</topology>
    </subcellularLocation>
</comment>
<evidence type="ECO:0000256" key="3">
    <source>
        <dbReference type="ARBA" id="ARBA00022989"/>
    </source>
</evidence>
<dbReference type="InterPro" id="IPR002229">
    <property type="entry name" value="RhesusRHD"/>
</dbReference>
<proteinExistence type="predicted"/>
<dbReference type="GO" id="GO:0008519">
    <property type="term" value="F:ammonium channel activity"/>
    <property type="evidence" value="ECO:0007669"/>
    <property type="project" value="InterPro"/>
</dbReference>
<dbReference type="GO" id="GO:0097272">
    <property type="term" value="P:ammonium homeostasis"/>
    <property type="evidence" value="ECO:0007669"/>
    <property type="project" value="TreeGrafter"/>
</dbReference>
<feature type="transmembrane region" description="Helical" evidence="5">
    <location>
        <begin position="478"/>
        <end position="496"/>
    </location>
</feature>
<feature type="transmembrane region" description="Helical" evidence="5">
    <location>
        <begin position="233"/>
        <end position="253"/>
    </location>
</feature>
<evidence type="ECO:0000313" key="7">
    <source>
        <dbReference type="EMBL" id="PWQ97166.1"/>
    </source>
</evidence>
<feature type="transmembrane region" description="Helical" evidence="5">
    <location>
        <begin position="392"/>
        <end position="411"/>
    </location>
</feature>
<evidence type="ECO:0000313" key="8">
    <source>
        <dbReference type="Proteomes" id="UP000245506"/>
    </source>
</evidence>
<keyword evidence="2 5" id="KW-0812">Transmembrane</keyword>
<feature type="transmembrane region" description="Helical" evidence="5">
    <location>
        <begin position="349"/>
        <end position="372"/>
    </location>
</feature>
<evidence type="ECO:0000259" key="6">
    <source>
        <dbReference type="Pfam" id="PF00909"/>
    </source>
</evidence>
<feature type="transmembrane region" description="Helical" evidence="5">
    <location>
        <begin position="550"/>
        <end position="569"/>
    </location>
</feature>
<protein>
    <recommendedName>
        <fullName evidence="6">Ammonium transporter AmtB-like domain-containing protein</fullName>
    </recommendedName>
</protein>
<dbReference type="InterPro" id="IPR029020">
    <property type="entry name" value="Ammonium/urea_transptr"/>
</dbReference>
<keyword evidence="4 5" id="KW-0472">Membrane</keyword>
<feature type="domain" description="Ammonium transporter AmtB-like" evidence="6">
    <location>
        <begin position="196"/>
        <end position="569"/>
    </location>
</feature>
<evidence type="ECO:0000256" key="2">
    <source>
        <dbReference type="ARBA" id="ARBA00022692"/>
    </source>
</evidence>
<dbReference type="InterPro" id="IPR024041">
    <property type="entry name" value="NH4_transpt_AmtB-like_dom"/>
</dbReference>
<dbReference type="SUPFAM" id="SSF111352">
    <property type="entry name" value="Ammonium transporter"/>
    <property type="match status" value="1"/>
</dbReference>
<dbReference type="PANTHER" id="PTHR11730">
    <property type="entry name" value="AMMONIUM TRANSPORTER"/>
    <property type="match status" value="1"/>
</dbReference>
<organism evidence="7 8">
    <name type="scientific">Leucothrix arctica</name>
    <dbReference type="NCBI Taxonomy" id="1481894"/>
    <lineage>
        <taxon>Bacteria</taxon>
        <taxon>Pseudomonadati</taxon>
        <taxon>Pseudomonadota</taxon>
        <taxon>Gammaproteobacteria</taxon>
        <taxon>Thiotrichales</taxon>
        <taxon>Thiotrichaceae</taxon>
        <taxon>Leucothrix</taxon>
    </lineage>
</organism>
<dbReference type="Proteomes" id="UP000245506">
    <property type="component" value="Unassembled WGS sequence"/>
</dbReference>
<gene>
    <name evidence="7" type="ORF">DKT75_07575</name>
</gene>
<reference evidence="7 8" key="1">
    <citation type="submission" date="2018-05" db="EMBL/GenBank/DDBJ databases">
        <title>Leucothrix arctica sp. nov., isolated from Arctic seawater.</title>
        <authorList>
            <person name="Choi A."/>
            <person name="Baek K."/>
        </authorList>
    </citation>
    <scope>NUCLEOTIDE SEQUENCE [LARGE SCALE GENOMIC DNA]</scope>
    <source>
        <strain evidence="7 8">IMCC9719</strain>
    </source>
</reference>
<dbReference type="PRINTS" id="PR00342">
    <property type="entry name" value="RHESUSRHD"/>
</dbReference>
<name>A0A317CF83_9GAMM</name>
<dbReference type="EMBL" id="QGKL01000022">
    <property type="protein sequence ID" value="PWQ97166.1"/>
    <property type="molecule type" value="Genomic_DNA"/>
</dbReference>
<dbReference type="Pfam" id="PF00909">
    <property type="entry name" value="Ammonium_transp"/>
    <property type="match status" value="1"/>
</dbReference>
<dbReference type="AlphaFoldDB" id="A0A317CF83"/>
<feature type="transmembrane region" description="Helical" evidence="5">
    <location>
        <begin position="452"/>
        <end position="472"/>
    </location>
</feature>
<dbReference type="OrthoDB" id="9814202at2"/>
<keyword evidence="3 5" id="KW-1133">Transmembrane helix</keyword>
<feature type="transmembrane region" description="Helical" evidence="5">
    <location>
        <begin position="508"/>
        <end position="530"/>
    </location>
</feature>
<sequence length="589" mass="64168">MLSISRYLITRLLYIVLLFSLTCVQLGHTASSSEVAANEEKSNNMQQDLETNIDKVESILDTLKTLRTELVSGKETDNELRTQIIALDEVVQAIDTKLIEASSELSKSTAVISTSVNEIRELEKELVSFSRGVRANVAELDGQKTLIEDNSVRLYEILIQVRKLEENITTQHNADSGKDDKQAISDAINLDLNQLWLLLSTVLIYLVPLAFILSNTKNTPTLTDGVEQHQGVILMCLCAFLGYFIIGFGVMYGETVGGWAGFPSHLIGELSDSGNPDSNLRFSSFLLHKAGFAMLGVLIIYMAIGRQLSSISHIFLALLLSTLIIPVYGHWVSSGDYTQNNLGWLQSLGFIDSTGMTTINIIAGWFSLVFAWKVKTPRADRKKTQDKVHEPIYSSSAVLLLWIGWWGFTAGTLSLNDQQIPSIILKLGLAASASGLTAFLYYALFNKDNNSIASGLCGFVGGLVAITASAQLVTFVEAAVIGVIAGLLQNIAYQVLRKKLLRYDWQVPAAYLVSIHGVVGIWGAICLAIFGTEGSFMPPSTTQLGIQVQGAGIAVLYSVCAAHLVLLIIRPPKQAKQEKTKLTKASTAS</sequence>
<feature type="transmembrane region" description="Helical" evidence="5">
    <location>
        <begin position="195"/>
        <end position="213"/>
    </location>
</feature>
<dbReference type="RefSeq" id="WP_109822820.1">
    <property type="nucleotide sequence ID" value="NZ_QGKL01000022.1"/>
</dbReference>
<feature type="transmembrane region" description="Helical" evidence="5">
    <location>
        <begin position="423"/>
        <end position="445"/>
    </location>
</feature>
<dbReference type="GO" id="GO:0005886">
    <property type="term" value="C:plasma membrane"/>
    <property type="evidence" value="ECO:0007669"/>
    <property type="project" value="InterPro"/>
</dbReference>
<evidence type="ECO:0000256" key="4">
    <source>
        <dbReference type="ARBA" id="ARBA00023136"/>
    </source>
</evidence>